<dbReference type="SUPFAM" id="SSF55469">
    <property type="entry name" value="FMN-dependent nitroreductase-like"/>
    <property type="match status" value="1"/>
</dbReference>
<gene>
    <name evidence="4" type="ORF">CYR79_02995</name>
</gene>
<dbReference type="Proteomes" id="UP000234579">
    <property type="component" value="Unassembled WGS sequence"/>
</dbReference>
<dbReference type="Pfam" id="PF00881">
    <property type="entry name" value="Nitroreductase"/>
    <property type="match status" value="1"/>
</dbReference>
<accession>A0A2I2ACF0</accession>
<evidence type="ECO:0000313" key="4">
    <source>
        <dbReference type="EMBL" id="PLA77048.1"/>
    </source>
</evidence>
<organism evidence="4 5">
    <name type="scientific">Ligilactobacillus agilis</name>
    <dbReference type="NCBI Taxonomy" id="1601"/>
    <lineage>
        <taxon>Bacteria</taxon>
        <taxon>Bacillati</taxon>
        <taxon>Bacillota</taxon>
        <taxon>Bacilli</taxon>
        <taxon>Lactobacillales</taxon>
        <taxon>Lactobacillaceae</taxon>
        <taxon>Ligilactobacillus</taxon>
    </lineage>
</organism>
<feature type="domain" description="Nitroreductase" evidence="3">
    <location>
        <begin position="21"/>
        <end position="207"/>
    </location>
</feature>
<proteinExistence type="inferred from homology"/>
<name>A0A2I2ACF0_9LACO</name>
<evidence type="ECO:0000256" key="2">
    <source>
        <dbReference type="ARBA" id="ARBA00023002"/>
    </source>
</evidence>
<comment type="caution">
    <text evidence="4">The sequence shown here is derived from an EMBL/GenBank/DDBJ whole genome shotgun (WGS) entry which is preliminary data.</text>
</comment>
<keyword evidence="2" id="KW-0560">Oxidoreductase</keyword>
<dbReference type="PANTHER" id="PTHR43673:SF10">
    <property type="entry name" value="NADH DEHYDROGENASE_NAD(P)H NITROREDUCTASE XCC3605-RELATED"/>
    <property type="match status" value="1"/>
</dbReference>
<evidence type="ECO:0000256" key="1">
    <source>
        <dbReference type="ARBA" id="ARBA00007118"/>
    </source>
</evidence>
<dbReference type="CDD" id="cd02136">
    <property type="entry name" value="PnbA_NfnB-like"/>
    <property type="match status" value="1"/>
</dbReference>
<evidence type="ECO:0000259" key="3">
    <source>
        <dbReference type="Pfam" id="PF00881"/>
    </source>
</evidence>
<dbReference type="PANTHER" id="PTHR43673">
    <property type="entry name" value="NAD(P)H NITROREDUCTASE YDGI-RELATED"/>
    <property type="match status" value="1"/>
</dbReference>
<protein>
    <submittedName>
        <fullName evidence="4">Nitroreductase</fullName>
    </submittedName>
</protein>
<evidence type="ECO:0000313" key="5">
    <source>
        <dbReference type="Proteomes" id="UP000234579"/>
    </source>
</evidence>
<dbReference type="AlphaFoldDB" id="A0A2I2ACF0"/>
<dbReference type="InterPro" id="IPR000415">
    <property type="entry name" value="Nitroreductase-like"/>
</dbReference>
<sequence length="231" mass="25902">MILIELNFLCGGIHMDFDQIITSRRSIRFFSSKPVAPDLLTEILTLANYAPSWSDSQPWQVYLAQGETLAKIKAAHQKATAAKLATSPTLAPMRRRFWEDFARENMHNNSEAMRAFVGGAENLTEFNQAQTDLFNAPVICYLTIPQKAPDWSLFDLGLFSQSLTLAAKSRGVDSIIAYELIKYTDQLKATLQIPASENLIAGIALGYRDSHALNDYQSPRRPLAEFVHTFD</sequence>
<dbReference type="EMBL" id="PKGI01000015">
    <property type="protein sequence ID" value="PLA77048.1"/>
    <property type="molecule type" value="Genomic_DNA"/>
</dbReference>
<dbReference type="InterPro" id="IPR029479">
    <property type="entry name" value="Nitroreductase"/>
</dbReference>
<reference evidence="5" key="1">
    <citation type="submission" date="2017-12" db="EMBL/GenBank/DDBJ databases">
        <authorList>
            <person name="Christensen H."/>
        </authorList>
    </citation>
    <scope>NUCLEOTIDE SEQUENCE [LARGE SCALE GENOMIC DNA]</scope>
    <source>
        <strain evidence="5">268A</strain>
    </source>
</reference>
<dbReference type="Gene3D" id="3.40.109.10">
    <property type="entry name" value="NADH Oxidase"/>
    <property type="match status" value="1"/>
</dbReference>
<comment type="similarity">
    <text evidence="1">Belongs to the nitroreductase family.</text>
</comment>
<dbReference type="GO" id="GO:0016491">
    <property type="term" value="F:oxidoreductase activity"/>
    <property type="evidence" value="ECO:0007669"/>
    <property type="project" value="UniProtKB-KW"/>
</dbReference>